<evidence type="ECO:0000256" key="6">
    <source>
        <dbReference type="SAM" id="Phobius"/>
    </source>
</evidence>
<accession>A0A9X1NKZ4</accession>
<feature type="transmembrane region" description="Helical" evidence="6">
    <location>
        <begin position="14"/>
        <end position="35"/>
    </location>
</feature>
<evidence type="ECO:0000256" key="2">
    <source>
        <dbReference type="ARBA" id="ARBA00022475"/>
    </source>
</evidence>
<feature type="transmembrane region" description="Helical" evidence="6">
    <location>
        <begin position="134"/>
        <end position="153"/>
    </location>
</feature>
<keyword evidence="8" id="KW-1185">Reference proteome</keyword>
<evidence type="ECO:0000313" key="7">
    <source>
        <dbReference type="EMBL" id="MCD5315018.1"/>
    </source>
</evidence>
<dbReference type="PANTHER" id="PTHR39087">
    <property type="entry name" value="UPF0104 MEMBRANE PROTEIN MJ1595"/>
    <property type="match status" value="1"/>
</dbReference>
<dbReference type="EMBL" id="JAJOMB010000019">
    <property type="protein sequence ID" value="MCD5315018.1"/>
    <property type="molecule type" value="Genomic_DNA"/>
</dbReference>
<feature type="transmembrane region" description="Helical" evidence="6">
    <location>
        <begin position="165"/>
        <end position="183"/>
    </location>
</feature>
<evidence type="ECO:0000256" key="3">
    <source>
        <dbReference type="ARBA" id="ARBA00022692"/>
    </source>
</evidence>
<protein>
    <submittedName>
        <fullName evidence="7">Flippase-like domain-containing protein</fullName>
    </submittedName>
</protein>
<dbReference type="GO" id="GO:0005886">
    <property type="term" value="C:plasma membrane"/>
    <property type="evidence" value="ECO:0007669"/>
    <property type="project" value="UniProtKB-SubCell"/>
</dbReference>
<reference evidence="7" key="1">
    <citation type="submission" date="2021-11" db="EMBL/GenBank/DDBJ databases">
        <title>Streptomyces corallinus and Kineosporia corallina sp. nov., two new coral-derived marine actinobacteria.</title>
        <authorList>
            <person name="Buangrab K."/>
            <person name="Sutthacheep M."/>
            <person name="Yeemin T."/>
            <person name="Harunari E."/>
            <person name="Igarashi Y."/>
            <person name="Sripreechasak P."/>
            <person name="Kanchanasin P."/>
            <person name="Tanasupawat S."/>
            <person name="Phongsopitanun W."/>
        </authorList>
    </citation>
    <scope>NUCLEOTIDE SEQUENCE</scope>
    <source>
        <strain evidence="7">JCM 31032</strain>
    </source>
</reference>
<sequence length="328" mass="34753">MNPWQFVVAHRRHAGNALLVLTIPAMIYLVVRTISQMGAGWSEAGHTLLSVEMLWIPALTFFWWAGHCARAGQVTACLPGLSLGKALSLCFAGSAVANSLPLGGALSFGVSAAMIKSWGFSARAMTSYFTLNQIYTVLLRVLFGAISLTWFMAYGPGAQIGSTPVWASAATGGLLVLVCLVLARGQVTAWAGRRVGALLNALREDMGVALRRSWVQLVLSGLCYMLLLGILLHLCLLGLGVHQSFLLILAVVGIERMVTTVPLTPGGAGAAELTIFTCLTAAGVEPAKALAGALLYRFFTFLLEIPVGAAVIVGWRVRHHLTARPATA</sequence>
<evidence type="ECO:0000256" key="5">
    <source>
        <dbReference type="ARBA" id="ARBA00023136"/>
    </source>
</evidence>
<dbReference type="Proteomes" id="UP001138997">
    <property type="component" value="Unassembled WGS sequence"/>
</dbReference>
<dbReference type="RefSeq" id="WP_231447824.1">
    <property type="nucleotide sequence ID" value="NZ_JAJOMB010000019.1"/>
</dbReference>
<keyword evidence="3 6" id="KW-0812">Transmembrane</keyword>
<dbReference type="AlphaFoldDB" id="A0A9X1NKZ4"/>
<keyword evidence="4 6" id="KW-1133">Transmembrane helix</keyword>
<feature type="transmembrane region" description="Helical" evidence="6">
    <location>
        <begin position="47"/>
        <end position="66"/>
    </location>
</feature>
<comment type="caution">
    <text evidence="7">The sequence shown here is derived from an EMBL/GenBank/DDBJ whole genome shotgun (WGS) entry which is preliminary data.</text>
</comment>
<feature type="transmembrane region" description="Helical" evidence="6">
    <location>
        <begin position="221"/>
        <end position="254"/>
    </location>
</feature>
<name>A0A9X1NKZ4_9ACTN</name>
<dbReference type="Pfam" id="PF03706">
    <property type="entry name" value="LPG_synthase_TM"/>
    <property type="match status" value="1"/>
</dbReference>
<comment type="subcellular location">
    <subcellularLocation>
        <location evidence="1">Cell membrane</location>
        <topology evidence="1">Multi-pass membrane protein</topology>
    </subcellularLocation>
</comment>
<keyword evidence="5 6" id="KW-0472">Membrane</keyword>
<feature type="transmembrane region" description="Helical" evidence="6">
    <location>
        <begin position="294"/>
        <end position="315"/>
    </location>
</feature>
<evidence type="ECO:0000256" key="4">
    <source>
        <dbReference type="ARBA" id="ARBA00022989"/>
    </source>
</evidence>
<dbReference type="PANTHER" id="PTHR39087:SF2">
    <property type="entry name" value="UPF0104 MEMBRANE PROTEIN MJ1595"/>
    <property type="match status" value="1"/>
</dbReference>
<dbReference type="NCBIfam" id="TIGR00374">
    <property type="entry name" value="flippase-like domain"/>
    <property type="match status" value="1"/>
</dbReference>
<organism evidence="7 8">
    <name type="scientific">Kineosporia babensis</name>
    <dbReference type="NCBI Taxonomy" id="499548"/>
    <lineage>
        <taxon>Bacteria</taxon>
        <taxon>Bacillati</taxon>
        <taxon>Actinomycetota</taxon>
        <taxon>Actinomycetes</taxon>
        <taxon>Kineosporiales</taxon>
        <taxon>Kineosporiaceae</taxon>
        <taxon>Kineosporia</taxon>
    </lineage>
</organism>
<keyword evidence="2" id="KW-1003">Cell membrane</keyword>
<evidence type="ECO:0000313" key="8">
    <source>
        <dbReference type="Proteomes" id="UP001138997"/>
    </source>
</evidence>
<proteinExistence type="predicted"/>
<dbReference type="InterPro" id="IPR022791">
    <property type="entry name" value="L-PG_synthase/AglD"/>
</dbReference>
<feature type="transmembrane region" description="Helical" evidence="6">
    <location>
        <begin position="86"/>
        <end position="113"/>
    </location>
</feature>
<evidence type="ECO:0000256" key="1">
    <source>
        <dbReference type="ARBA" id="ARBA00004651"/>
    </source>
</evidence>
<gene>
    <name evidence="7" type="ORF">LR394_29350</name>
</gene>